<sequence>MSSSILRKVALACAVLLGFGLVAGAGFYLAHTQAGSRASVLQAFDERARLAAGLTGDTLLASDPKTRELATAAFASDGDALTEALVSTLDASLPWMAVIKPDGTPLGASSDSALSRVAKLGGDGALDRALRTGMIAFSDLVTEDGVSWVYAFQPYSVGGGTRILVMPQRATDINILLHSVVSVAGAKTYVVDSTGHVIVAADATAIGAKLPDTALAAAASKPGRGVVNHNQFVAGDVSGSDWLAIVVTPRAALLAPYDRTARSAWLIFAAFAAAVVLMMVIGAGMLTSSARVAHARLHDQLTGLPTRALFLQSTEAAIGQWRREYATSGPASGPVAALFLDLDGFKPVNDTYGHAAGDALLKAVAERLVAATRPEDFVSRFGGDEFLVLCRGLQTEDDAFAVADRIQNYLNEPFEVLGQTVRIGVSIGIATVGEYADQAESLIHNADTALYQAKNNGRGRIERFTPDMAPA</sequence>
<evidence type="ECO:0000313" key="3">
    <source>
        <dbReference type="EMBL" id="PRY27928.1"/>
    </source>
</evidence>
<evidence type="ECO:0000256" key="1">
    <source>
        <dbReference type="SAM" id="Phobius"/>
    </source>
</evidence>
<evidence type="ECO:0000313" key="4">
    <source>
        <dbReference type="Proteomes" id="UP000239209"/>
    </source>
</evidence>
<dbReference type="Gene3D" id="3.30.70.270">
    <property type="match status" value="1"/>
</dbReference>
<comment type="caution">
    <text evidence="3">The sequence shown here is derived from an EMBL/GenBank/DDBJ whole genome shotgun (WGS) entry which is preliminary data.</text>
</comment>
<dbReference type="AlphaFoldDB" id="A0A2T0S3C7"/>
<proteinExistence type="predicted"/>
<dbReference type="PROSITE" id="PS50887">
    <property type="entry name" value="GGDEF"/>
    <property type="match status" value="1"/>
</dbReference>
<accession>A0A2T0S3C7</accession>
<dbReference type="PANTHER" id="PTHR46663">
    <property type="entry name" value="DIGUANYLATE CYCLASE DGCT-RELATED"/>
    <property type="match status" value="1"/>
</dbReference>
<dbReference type="RefSeq" id="WP_146164104.1">
    <property type="nucleotide sequence ID" value="NZ_PVZG01000009.1"/>
</dbReference>
<dbReference type="InterPro" id="IPR052163">
    <property type="entry name" value="DGC-Regulatory_Protein"/>
</dbReference>
<organism evidence="3 4">
    <name type="scientific">Pseudosporangium ferrugineum</name>
    <dbReference type="NCBI Taxonomy" id="439699"/>
    <lineage>
        <taxon>Bacteria</taxon>
        <taxon>Bacillati</taxon>
        <taxon>Actinomycetota</taxon>
        <taxon>Actinomycetes</taxon>
        <taxon>Micromonosporales</taxon>
        <taxon>Micromonosporaceae</taxon>
        <taxon>Pseudosporangium</taxon>
    </lineage>
</organism>
<reference evidence="3 4" key="1">
    <citation type="submission" date="2018-03" db="EMBL/GenBank/DDBJ databases">
        <title>Genomic Encyclopedia of Archaeal and Bacterial Type Strains, Phase II (KMG-II): from individual species to whole genera.</title>
        <authorList>
            <person name="Goeker M."/>
        </authorList>
    </citation>
    <scope>NUCLEOTIDE SEQUENCE [LARGE SCALE GENOMIC DNA]</scope>
    <source>
        <strain evidence="3 4">DSM 45348</strain>
    </source>
</reference>
<dbReference type="InterPro" id="IPR029787">
    <property type="entry name" value="Nucleotide_cyclase"/>
</dbReference>
<dbReference type="InterPro" id="IPR000160">
    <property type="entry name" value="GGDEF_dom"/>
</dbReference>
<dbReference type="SUPFAM" id="SSF55073">
    <property type="entry name" value="Nucleotide cyclase"/>
    <property type="match status" value="1"/>
</dbReference>
<keyword evidence="1" id="KW-0472">Membrane</keyword>
<dbReference type="CDD" id="cd01949">
    <property type="entry name" value="GGDEF"/>
    <property type="match status" value="1"/>
</dbReference>
<dbReference type="Proteomes" id="UP000239209">
    <property type="component" value="Unassembled WGS sequence"/>
</dbReference>
<keyword evidence="4" id="KW-1185">Reference proteome</keyword>
<dbReference type="OrthoDB" id="23692at2"/>
<dbReference type="Pfam" id="PF00990">
    <property type="entry name" value="GGDEF"/>
    <property type="match status" value="1"/>
</dbReference>
<keyword evidence="1" id="KW-0812">Transmembrane</keyword>
<dbReference type="EMBL" id="PVZG01000009">
    <property type="protein sequence ID" value="PRY27928.1"/>
    <property type="molecule type" value="Genomic_DNA"/>
</dbReference>
<dbReference type="PANTHER" id="PTHR46663:SF2">
    <property type="entry name" value="GGDEF DOMAIN-CONTAINING PROTEIN"/>
    <property type="match status" value="1"/>
</dbReference>
<feature type="transmembrane region" description="Helical" evidence="1">
    <location>
        <begin position="264"/>
        <end position="286"/>
    </location>
</feature>
<feature type="domain" description="GGDEF" evidence="2">
    <location>
        <begin position="333"/>
        <end position="466"/>
    </location>
</feature>
<keyword evidence="1" id="KW-1133">Transmembrane helix</keyword>
<name>A0A2T0S3C7_9ACTN</name>
<protein>
    <submittedName>
        <fullName evidence="3">Diguanylate cyclase (GGDEF)-like protein</fullName>
    </submittedName>
</protein>
<gene>
    <name evidence="3" type="ORF">CLV70_10982</name>
</gene>
<dbReference type="InterPro" id="IPR043128">
    <property type="entry name" value="Rev_trsase/Diguanyl_cyclase"/>
</dbReference>
<dbReference type="SMART" id="SM00267">
    <property type="entry name" value="GGDEF"/>
    <property type="match status" value="1"/>
</dbReference>
<evidence type="ECO:0000259" key="2">
    <source>
        <dbReference type="PROSITE" id="PS50887"/>
    </source>
</evidence>
<dbReference type="NCBIfam" id="TIGR00254">
    <property type="entry name" value="GGDEF"/>
    <property type="match status" value="1"/>
</dbReference>